<keyword evidence="6" id="KW-0406">Ion transport</keyword>
<dbReference type="RefSeq" id="WP_101818176.1">
    <property type="nucleotide sequence ID" value="NZ_PJZF01000024.1"/>
</dbReference>
<evidence type="ECO:0000256" key="9">
    <source>
        <dbReference type="ARBA" id="ARBA00023237"/>
    </source>
</evidence>
<dbReference type="GO" id="GO:0015288">
    <property type="term" value="F:porin activity"/>
    <property type="evidence" value="ECO:0007669"/>
    <property type="project" value="UniProtKB-KW"/>
</dbReference>
<dbReference type="InterPro" id="IPR003192">
    <property type="entry name" value="Porin_LamB"/>
</dbReference>
<keyword evidence="11" id="KW-0732">Signal</keyword>
<accession>A0A2N5DWR9</accession>
<protein>
    <submittedName>
        <fullName evidence="12">Porin</fullName>
    </submittedName>
</protein>
<keyword evidence="5" id="KW-0812">Transmembrane</keyword>
<name>A0A2N5DWR9_9GAMM</name>
<evidence type="ECO:0000256" key="6">
    <source>
        <dbReference type="ARBA" id="ARBA00023065"/>
    </source>
</evidence>
<keyword evidence="7" id="KW-0626">Porin</keyword>
<gene>
    <name evidence="12" type="ORF">CYR55_20240</name>
</gene>
<dbReference type="SUPFAM" id="SSF56935">
    <property type="entry name" value="Porins"/>
    <property type="match status" value="1"/>
</dbReference>
<dbReference type="GO" id="GO:0009279">
    <property type="term" value="C:cell outer membrane"/>
    <property type="evidence" value="ECO:0007669"/>
    <property type="project" value="UniProtKB-SubCell"/>
</dbReference>
<evidence type="ECO:0000256" key="4">
    <source>
        <dbReference type="ARBA" id="ARBA00022452"/>
    </source>
</evidence>
<reference evidence="12 13" key="1">
    <citation type="submission" date="2017-12" db="EMBL/GenBank/DDBJ databases">
        <title>Characterization of six clinical isolates of Enterochimera gen. nov., a novel genus of the Yersiniaciae family and the three species Enterochimera arupensis sp. nov., Enterochimera coloradensis sp. nov, and Enterochimera californica sp. nov.</title>
        <authorList>
            <person name="Rossi A."/>
            <person name="Fisher M."/>
        </authorList>
    </citation>
    <scope>NUCLEOTIDE SEQUENCE [LARGE SCALE GENOMIC DNA]</scope>
    <source>
        <strain evidence="13">2015-Iso6</strain>
    </source>
</reference>
<keyword evidence="4" id="KW-1134">Transmembrane beta strand</keyword>
<dbReference type="AlphaFoldDB" id="A0A2N5DWR9"/>
<dbReference type="InterPro" id="IPR036998">
    <property type="entry name" value="Porin_LamB_sf"/>
</dbReference>
<dbReference type="GO" id="GO:0015144">
    <property type="term" value="F:carbohydrate transmembrane transporter activity"/>
    <property type="evidence" value="ECO:0007669"/>
    <property type="project" value="TreeGrafter"/>
</dbReference>
<dbReference type="Gene3D" id="2.40.170.10">
    <property type="entry name" value="Porin, LamB type"/>
    <property type="match status" value="1"/>
</dbReference>
<dbReference type="InterPro" id="IPR050286">
    <property type="entry name" value="G_neg_Bact_CarbUptk_Porin"/>
</dbReference>
<organism evidence="12 13">
    <name type="scientific">Chimaeribacter californicus</name>
    <dbReference type="NCBI Taxonomy" id="2060067"/>
    <lineage>
        <taxon>Bacteria</taxon>
        <taxon>Pseudomonadati</taxon>
        <taxon>Pseudomonadota</taxon>
        <taxon>Gammaproteobacteria</taxon>
        <taxon>Enterobacterales</taxon>
        <taxon>Yersiniaceae</taxon>
        <taxon>Chimaeribacter</taxon>
    </lineage>
</organism>
<feature type="region of interest" description="Disordered" evidence="10">
    <location>
        <begin position="66"/>
        <end position="99"/>
    </location>
</feature>
<sequence>MRKTSLCVALACAFAAPVSAANLTIEQRLALLEQRLNRAEQAASEAQQQTARAERRARDAEQKIIALESRTPGAGVNASAAPQATAATTPAPPAAAKEQDNGFEFSGYARSGMLVSSNGHGARGGPGVSPASSLGGDAHVGRLGNEKDNYVELSFIKKLTFNDGSWGRFKSMIADGANNPDPWVQDNDSHHINVRQLYVEMGDLPDFSGPAQHATIWAGKRFDRDNFDIHFTDSDILFLGGTGGGINDLQWTPHWKSNFSVYARNFGDLGSDRYEDNDVQNLMFTANNFYDNWQLMLTGMAAQGNDELKDQTSTTGSYAVRSDNTASHGYYAMLAYRDKTRFYGLLPGNSESALQVGNGLGAEARQPGSDGDLTENAKTVRFASYGIVPVSKSWELAPSVIAQHSEDRYRDGDRYDWATFNLRASQALTHNFALLYEASWQYMNLNPNGRTYLDSGVQNAYQAVKGDFYKLTFAPTFKVGDVFDIKARPEIRVFATYMNWDKALDGYALNDDFGSVGFTAGGTWNFGVQAEIWF</sequence>
<dbReference type="PANTHER" id="PTHR38762">
    <property type="entry name" value="CRYPTIC OUTER MEMBRANE PORIN BGLH-RELATED"/>
    <property type="match status" value="1"/>
</dbReference>
<dbReference type="GO" id="GO:0006811">
    <property type="term" value="P:monoatomic ion transport"/>
    <property type="evidence" value="ECO:0007669"/>
    <property type="project" value="UniProtKB-KW"/>
</dbReference>
<dbReference type="GO" id="GO:0015774">
    <property type="term" value="P:polysaccharide transport"/>
    <property type="evidence" value="ECO:0007669"/>
    <property type="project" value="TreeGrafter"/>
</dbReference>
<feature type="compositionally biased region" description="Low complexity" evidence="10">
    <location>
        <begin position="78"/>
        <end position="89"/>
    </location>
</feature>
<proteinExistence type="inferred from homology"/>
<evidence type="ECO:0000256" key="5">
    <source>
        <dbReference type="ARBA" id="ARBA00022692"/>
    </source>
</evidence>
<evidence type="ECO:0000256" key="8">
    <source>
        <dbReference type="ARBA" id="ARBA00023136"/>
    </source>
</evidence>
<dbReference type="PANTHER" id="PTHR38762:SF1">
    <property type="entry name" value="CRYPTIC OUTER MEMBRANE PORIN BGLH-RELATED"/>
    <property type="match status" value="1"/>
</dbReference>
<evidence type="ECO:0000256" key="2">
    <source>
        <dbReference type="ARBA" id="ARBA00007055"/>
    </source>
</evidence>
<comment type="similarity">
    <text evidence="2">Belongs to the porin LamB (TC 1.B.3) family.</text>
</comment>
<keyword evidence="8" id="KW-0472">Membrane</keyword>
<feature type="signal peptide" evidence="11">
    <location>
        <begin position="1"/>
        <end position="20"/>
    </location>
</feature>
<evidence type="ECO:0000256" key="11">
    <source>
        <dbReference type="SAM" id="SignalP"/>
    </source>
</evidence>
<dbReference type="EMBL" id="PJZF01000024">
    <property type="protein sequence ID" value="PLR31687.1"/>
    <property type="molecule type" value="Genomic_DNA"/>
</dbReference>
<dbReference type="OrthoDB" id="106611at2"/>
<evidence type="ECO:0000313" key="12">
    <source>
        <dbReference type="EMBL" id="PLR31687.1"/>
    </source>
</evidence>
<feature type="chain" id="PRO_5014697861" evidence="11">
    <location>
        <begin position="21"/>
        <end position="534"/>
    </location>
</feature>
<evidence type="ECO:0000256" key="3">
    <source>
        <dbReference type="ARBA" id="ARBA00022448"/>
    </source>
</evidence>
<comment type="caution">
    <text evidence="12">The sequence shown here is derived from an EMBL/GenBank/DDBJ whole genome shotgun (WGS) entry which is preliminary data.</text>
</comment>
<keyword evidence="3" id="KW-0813">Transport</keyword>
<dbReference type="SUPFAM" id="SSF57997">
    <property type="entry name" value="Tropomyosin"/>
    <property type="match status" value="1"/>
</dbReference>
<evidence type="ECO:0000256" key="10">
    <source>
        <dbReference type="SAM" id="MobiDB-lite"/>
    </source>
</evidence>
<keyword evidence="9" id="KW-0998">Cell outer membrane</keyword>
<evidence type="ECO:0000256" key="7">
    <source>
        <dbReference type="ARBA" id="ARBA00023114"/>
    </source>
</evidence>
<keyword evidence="13" id="KW-1185">Reference proteome</keyword>
<evidence type="ECO:0000256" key="1">
    <source>
        <dbReference type="ARBA" id="ARBA00004571"/>
    </source>
</evidence>
<dbReference type="Proteomes" id="UP000234240">
    <property type="component" value="Unassembled WGS sequence"/>
</dbReference>
<comment type="subcellular location">
    <subcellularLocation>
        <location evidence="1">Cell outer membrane</location>
        <topology evidence="1">Multi-pass membrane protein</topology>
    </subcellularLocation>
</comment>
<dbReference type="GO" id="GO:0046930">
    <property type="term" value="C:pore complex"/>
    <property type="evidence" value="ECO:0007669"/>
    <property type="project" value="UniProtKB-KW"/>
</dbReference>
<dbReference type="Pfam" id="PF02264">
    <property type="entry name" value="LamB"/>
    <property type="match status" value="1"/>
</dbReference>
<evidence type="ECO:0000313" key="13">
    <source>
        <dbReference type="Proteomes" id="UP000234240"/>
    </source>
</evidence>